<dbReference type="InterPro" id="IPR036873">
    <property type="entry name" value="Rhodanese-like_dom_sf"/>
</dbReference>
<dbReference type="SUPFAM" id="SSF52821">
    <property type="entry name" value="Rhodanese/Cell cycle control phosphatase"/>
    <property type="match status" value="2"/>
</dbReference>
<dbReference type="PANTHER" id="PTHR11364">
    <property type="entry name" value="THIOSULFATE SULFERTANSFERASE"/>
    <property type="match status" value="1"/>
</dbReference>
<keyword evidence="4" id="KW-1185">Reference proteome</keyword>
<evidence type="ECO:0000256" key="1">
    <source>
        <dbReference type="ARBA" id="ARBA00022679"/>
    </source>
</evidence>
<dbReference type="InterPro" id="IPR001763">
    <property type="entry name" value="Rhodanese-like_dom"/>
</dbReference>
<sequence length="335" mass="38546">MRVPGLKNLLSTKCLNEIIENGGPSINGVKIFDCTYSVNAKPDWKNFKMNELGRFDELMKKSSKHKEEYLKCHIPHSYHFDLDCAMFPGRYERFSFYQPEFFEIYAQKLGINKEDHLVFYSRGPYNGMMFSAKTFWLFKCYGHKDMSILDGGFAKWCKDGFKTECGTCSENVEMGNWPGSDNFSINVKYSEIIKKDDNGKDMFEQTSSTVFLDARPENVYKGNVETGLNPYFVDGSYIPGTINIPANELFKDDGTFKEADEIKNVIDKRNIDIIDKDGKQKRQIITFCNTGTQATILNFALENIYPNVETKLWNGGLKELEVRNPKRISGKDNQF</sequence>
<evidence type="ECO:0000313" key="4">
    <source>
        <dbReference type="Proteomes" id="UP000046392"/>
    </source>
</evidence>
<dbReference type="PANTHER" id="PTHR11364:SF7">
    <property type="entry name" value="THIOSULFATE SULFURTRANSFERASE MPST-1-RELATED"/>
    <property type="match status" value="1"/>
</dbReference>
<keyword evidence="1" id="KW-0808">Transferase</keyword>
<dbReference type="STRING" id="174720.A0A0N5CE83"/>
<name>A0A0N5CE83_STREA</name>
<dbReference type="AlphaFoldDB" id="A0A0N5CE83"/>
<evidence type="ECO:0000313" key="5">
    <source>
        <dbReference type="WBParaSite" id="SPAL_0001617200.1"/>
    </source>
</evidence>
<feature type="domain" description="Rhodanese" evidence="3">
    <location>
        <begin position="205"/>
        <end position="296"/>
    </location>
</feature>
<organism evidence="4 5">
    <name type="scientific">Strongyloides papillosus</name>
    <name type="common">Intestinal threadworm</name>
    <dbReference type="NCBI Taxonomy" id="174720"/>
    <lineage>
        <taxon>Eukaryota</taxon>
        <taxon>Metazoa</taxon>
        <taxon>Ecdysozoa</taxon>
        <taxon>Nematoda</taxon>
        <taxon>Chromadorea</taxon>
        <taxon>Rhabditida</taxon>
        <taxon>Tylenchina</taxon>
        <taxon>Panagrolaimomorpha</taxon>
        <taxon>Strongyloidoidea</taxon>
        <taxon>Strongyloididae</taxon>
        <taxon>Strongyloides</taxon>
    </lineage>
</organism>
<keyword evidence="2" id="KW-0677">Repeat</keyword>
<dbReference type="InterPro" id="IPR045078">
    <property type="entry name" value="TST/MPST-like"/>
</dbReference>
<protein>
    <submittedName>
        <fullName evidence="5">Rhodanese domain-containing protein</fullName>
    </submittedName>
</protein>
<feature type="domain" description="Rhodanese" evidence="3">
    <location>
        <begin position="67"/>
        <end position="158"/>
    </location>
</feature>
<evidence type="ECO:0000256" key="2">
    <source>
        <dbReference type="ARBA" id="ARBA00022737"/>
    </source>
</evidence>
<dbReference type="GO" id="GO:0005739">
    <property type="term" value="C:mitochondrion"/>
    <property type="evidence" value="ECO:0007669"/>
    <property type="project" value="TreeGrafter"/>
</dbReference>
<reference evidence="5" key="1">
    <citation type="submission" date="2017-02" db="UniProtKB">
        <authorList>
            <consortium name="WormBaseParasite"/>
        </authorList>
    </citation>
    <scope>IDENTIFICATION</scope>
</reference>
<dbReference type="GO" id="GO:0004792">
    <property type="term" value="F:thiosulfate-cyanide sulfurtransferase activity"/>
    <property type="evidence" value="ECO:0007669"/>
    <property type="project" value="TreeGrafter"/>
</dbReference>
<dbReference type="Gene3D" id="3.40.250.10">
    <property type="entry name" value="Rhodanese-like domain"/>
    <property type="match status" value="2"/>
</dbReference>
<dbReference type="PROSITE" id="PS50206">
    <property type="entry name" value="RHODANESE_3"/>
    <property type="match status" value="2"/>
</dbReference>
<dbReference type="WBParaSite" id="SPAL_0001617200.1">
    <property type="protein sequence ID" value="SPAL_0001617200.1"/>
    <property type="gene ID" value="SPAL_0001617200"/>
</dbReference>
<dbReference type="SMART" id="SM00450">
    <property type="entry name" value="RHOD"/>
    <property type="match status" value="2"/>
</dbReference>
<accession>A0A0N5CE83</accession>
<dbReference type="Proteomes" id="UP000046392">
    <property type="component" value="Unplaced"/>
</dbReference>
<dbReference type="Pfam" id="PF00581">
    <property type="entry name" value="Rhodanese"/>
    <property type="match status" value="2"/>
</dbReference>
<evidence type="ECO:0000259" key="3">
    <source>
        <dbReference type="PROSITE" id="PS50206"/>
    </source>
</evidence>
<proteinExistence type="predicted"/>
<dbReference type="CDD" id="cd01448">
    <property type="entry name" value="TST_Repeat_1"/>
    <property type="match status" value="1"/>
</dbReference>